<feature type="domain" description="UspA" evidence="2">
    <location>
        <begin position="148"/>
        <end position="269"/>
    </location>
</feature>
<dbReference type="Gene3D" id="3.40.50.620">
    <property type="entry name" value="HUPs"/>
    <property type="match status" value="1"/>
</dbReference>
<evidence type="ECO:0000313" key="4">
    <source>
        <dbReference type="Proteomes" id="UP001212841"/>
    </source>
</evidence>
<protein>
    <recommendedName>
        <fullName evidence="2">UspA domain-containing protein</fullName>
    </recommendedName>
</protein>
<proteinExistence type="predicted"/>
<dbReference type="SUPFAM" id="SSF52402">
    <property type="entry name" value="Adenine nucleotide alpha hydrolases-like"/>
    <property type="match status" value="1"/>
</dbReference>
<sequence length="307" mass="33290">MTSTFNRTPYPPGPPTPHQPPQQPKNAPHKPNHGGGGYFSLPLSSGSHGGTPSTPPPQYRHNSYYAHSKLAQDTNTPQLSPALSDASIDFTYSSDIGLENVPASVTGETVFNQVADHQHHDFAFTYEAGARGQQKTSAQPDSDFVVAVALEGADQESLQILRWAAKEVAKVPGTLVIIRAVKRPEGFRGNYSRAADLMGTVEARAKAEAEQLVTYAAKALRGAEKDQVRIVVKYRVGEHRERIRQILEEVRPTKLVVGSNKRRIGTRFHHGKLSDLLPTDVNVEIVTAPEAPSTPGHVGTPSYIGTP</sequence>
<feature type="compositionally biased region" description="Low complexity" evidence="1">
    <location>
        <begin position="40"/>
        <end position="52"/>
    </location>
</feature>
<dbReference type="EMBL" id="JADGJD010000105">
    <property type="protein sequence ID" value="KAJ3054924.1"/>
    <property type="molecule type" value="Genomic_DNA"/>
</dbReference>
<dbReference type="InterPro" id="IPR006016">
    <property type="entry name" value="UspA"/>
</dbReference>
<name>A0AAD5SHU7_9FUNG</name>
<evidence type="ECO:0000259" key="2">
    <source>
        <dbReference type="Pfam" id="PF00582"/>
    </source>
</evidence>
<comment type="caution">
    <text evidence="3">The sequence shown here is derived from an EMBL/GenBank/DDBJ whole genome shotgun (WGS) entry which is preliminary data.</text>
</comment>
<evidence type="ECO:0000313" key="3">
    <source>
        <dbReference type="EMBL" id="KAJ3054924.1"/>
    </source>
</evidence>
<dbReference type="AlphaFoldDB" id="A0AAD5SHU7"/>
<dbReference type="InterPro" id="IPR014729">
    <property type="entry name" value="Rossmann-like_a/b/a_fold"/>
</dbReference>
<feature type="region of interest" description="Disordered" evidence="1">
    <location>
        <begin position="1"/>
        <end position="62"/>
    </location>
</feature>
<evidence type="ECO:0000256" key="1">
    <source>
        <dbReference type="SAM" id="MobiDB-lite"/>
    </source>
</evidence>
<feature type="compositionally biased region" description="Pro residues" evidence="1">
    <location>
        <begin position="9"/>
        <end position="23"/>
    </location>
</feature>
<dbReference type="Proteomes" id="UP001212841">
    <property type="component" value="Unassembled WGS sequence"/>
</dbReference>
<keyword evidence="4" id="KW-1185">Reference proteome</keyword>
<gene>
    <name evidence="3" type="ORF">HK097_000340</name>
</gene>
<accession>A0AAD5SHU7</accession>
<reference evidence="3" key="1">
    <citation type="submission" date="2020-05" db="EMBL/GenBank/DDBJ databases">
        <title>Phylogenomic resolution of chytrid fungi.</title>
        <authorList>
            <person name="Stajich J.E."/>
            <person name="Amses K."/>
            <person name="Simmons R."/>
            <person name="Seto K."/>
            <person name="Myers J."/>
            <person name="Bonds A."/>
            <person name="Quandt C.A."/>
            <person name="Barry K."/>
            <person name="Liu P."/>
            <person name="Grigoriev I."/>
            <person name="Longcore J.E."/>
            <person name="James T.Y."/>
        </authorList>
    </citation>
    <scope>NUCLEOTIDE SEQUENCE</scope>
    <source>
        <strain evidence="3">JEL0318</strain>
    </source>
</reference>
<dbReference type="Pfam" id="PF00582">
    <property type="entry name" value="Usp"/>
    <property type="match status" value="1"/>
</dbReference>
<organism evidence="3 4">
    <name type="scientific">Rhizophlyctis rosea</name>
    <dbReference type="NCBI Taxonomy" id="64517"/>
    <lineage>
        <taxon>Eukaryota</taxon>
        <taxon>Fungi</taxon>
        <taxon>Fungi incertae sedis</taxon>
        <taxon>Chytridiomycota</taxon>
        <taxon>Chytridiomycota incertae sedis</taxon>
        <taxon>Chytridiomycetes</taxon>
        <taxon>Rhizophlyctidales</taxon>
        <taxon>Rhizophlyctidaceae</taxon>
        <taxon>Rhizophlyctis</taxon>
    </lineage>
</organism>